<dbReference type="AlphaFoldDB" id="A0A7W7ZE57"/>
<dbReference type="InterPro" id="IPR019734">
    <property type="entry name" value="TPR_rpt"/>
</dbReference>
<dbReference type="RefSeq" id="WP_184217351.1">
    <property type="nucleotide sequence ID" value="NZ_JACHIP010000003.1"/>
</dbReference>
<accession>A0A7W7ZE57</accession>
<gene>
    <name evidence="2" type="ORF">HDF16_002799</name>
</gene>
<dbReference type="PANTHER" id="PTHR12558">
    <property type="entry name" value="CELL DIVISION CYCLE 16,23,27"/>
    <property type="match status" value="1"/>
</dbReference>
<evidence type="ECO:0000313" key="3">
    <source>
        <dbReference type="Proteomes" id="UP000540989"/>
    </source>
</evidence>
<comment type="caution">
    <text evidence="2">The sequence shown here is derived from an EMBL/GenBank/DDBJ whole genome shotgun (WGS) entry which is preliminary data.</text>
</comment>
<protein>
    <submittedName>
        <fullName evidence="2">Tetratricopeptide (TPR) repeat protein</fullName>
    </submittedName>
</protein>
<dbReference type="Pfam" id="PF17128">
    <property type="entry name" value="DUF5107"/>
    <property type="match status" value="1"/>
</dbReference>
<dbReference type="Proteomes" id="UP000540989">
    <property type="component" value="Unassembled WGS sequence"/>
</dbReference>
<dbReference type="InterPro" id="IPR011990">
    <property type="entry name" value="TPR-like_helical_dom_sf"/>
</dbReference>
<dbReference type="Gene3D" id="1.25.40.10">
    <property type="entry name" value="Tetratricopeptide repeat domain"/>
    <property type="match status" value="3"/>
</dbReference>
<feature type="domain" description="DUF5107" evidence="1">
    <location>
        <begin position="64"/>
        <end position="390"/>
    </location>
</feature>
<dbReference type="InterPro" id="IPR033396">
    <property type="entry name" value="DUF5107"/>
</dbReference>
<dbReference type="Pfam" id="PF13432">
    <property type="entry name" value="TPR_16"/>
    <property type="match status" value="2"/>
</dbReference>
<organism evidence="2 3">
    <name type="scientific">Granulicella aggregans</name>
    <dbReference type="NCBI Taxonomy" id="474949"/>
    <lineage>
        <taxon>Bacteria</taxon>
        <taxon>Pseudomonadati</taxon>
        <taxon>Acidobacteriota</taxon>
        <taxon>Terriglobia</taxon>
        <taxon>Terriglobales</taxon>
        <taxon>Acidobacteriaceae</taxon>
        <taxon>Granulicella</taxon>
    </lineage>
</organism>
<evidence type="ECO:0000313" key="2">
    <source>
        <dbReference type="EMBL" id="MBB5058093.1"/>
    </source>
</evidence>
<evidence type="ECO:0000259" key="1">
    <source>
        <dbReference type="Pfam" id="PF17128"/>
    </source>
</evidence>
<proteinExistence type="predicted"/>
<reference evidence="2 3" key="1">
    <citation type="submission" date="2020-08" db="EMBL/GenBank/DDBJ databases">
        <title>Genomic Encyclopedia of Type Strains, Phase IV (KMG-V): Genome sequencing to study the core and pangenomes of soil and plant-associated prokaryotes.</title>
        <authorList>
            <person name="Whitman W."/>
        </authorList>
    </citation>
    <scope>NUCLEOTIDE SEQUENCE [LARGE SCALE GENOMIC DNA]</scope>
    <source>
        <strain evidence="2 3">M8UP14</strain>
    </source>
</reference>
<dbReference type="EMBL" id="JACHIP010000003">
    <property type="protein sequence ID" value="MBB5058093.1"/>
    <property type="molecule type" value="Genomic_DNA"/>
</dbReference>
<dbReference type="PANTHER" id="PTHR12558:SF13">
    <property type="entry name" value="CELL DIVISION CYCLE PROTEIN 27 HOMOLOG"/>
    <property type="match status" value="1"/>
</dbReference>
<sequence>MQEKTGTEGKSEGLLHLPDAPAEQHRYAVRAWQEPVVMRSYMPDLPDVNPLFLEKRVYQGSSGRVYPLPVIDHVAVEPVQHQWQAVHIENESIRVMILPEIGGRIHIGLDKRNGYDFFYRQNVIKPALVGLAGPWASGGVEFNWPQHHRPATFMPVDIDIERHSDGSVTVWCSDVDRMSGLKGMHGVCLHPGKSYLELKARLYNPTPLTQTFLWWANVATRVHEHYQSFFPPDAKYVADHAKRAISKFPLCEGTYYGIDYAGRAKDGVPAEEMPRHHIPDGSYAANDLSWYANIPVPTSYMVLGSEGDFVGGYDHAARAGLVHYANHHIAPGKKQWTWGNHDFGYLWDRNLTDNDGPYIELMAGVYTDNQPDFSFLASGETKTFSQFWYPIREIGPPVQASCDAALSIAVKDGVARFGISVTSDRPAASVKVKAGGQTLYSAEQDLTVGHPFFFVERLPRSVSMEDLDVSIYQGAQRLLHYAHQPAGYVEAVEPAPAVEPPLPADVSSADQLFLIGMHLEQYRHATRRPEDYWRECLRRDANDARASHAMGRWHLQRGELVQAKVHLERSIARLTELNPNPYDGEPYYTLGLVCRYLGEEDAAYKAFYKATWNAAWRGPGYHALSQIDASRGDWTLAVEHARVSLRMNADDLNLRNLLAVALERTGNSVEAEQVLGETRTLDRLDSWSLFLAEGIVPADGYKRLALASDLMRCALFAEAIIVLTASSSEALDGSNPIALYTLAHCYRTVGDVSLAASCSAKAQSADPRYCFPSTLQEMLILEQAATAGDGMASYYLGNLLYDRRRHQEAIAAWEQALKLGVSFATVWRNLGVAYFNVQGDGKRSREAYERALAANPADARIFYERDQLWKRIGVDPVLRLKELLNRPDLTARRNDLSVELATLFNQAGRSSEALDLLTSRPFQAWEGGEGLVLDQYIRANLVLGQDALVQSDPRIAVERFSAALHTPENLGEARHLLVNQSEIYYWLGMAFHMAGENGQARDWWQRAARQTGDFQQMSVRSVSTATLWTGLSLAMLGEEAAAQDLMRNIFDFAEELHSTLPAIDYFATSLPTMLLFEEDLGQRNKIEATFLEAQARFGMRNFAEAGRLLQIVQSLDINHVAAQNLSRLVQQSAASTRGR</sequence>
<dbReference type="SUPFAM" id="SSF48452">
    <property type="entry name" value="TPR-like"/>
    <property type="match status" value="3"/>
</dbReference>
<name>A0A7W7ZE57_9BACT</name>
<keyword evidence="3" id="KW-1185">Reference proteome</keyword>
<dbReference type="SMART" id="SM00028">
    <property type="entry name" value="TPR"/>
    <property type="match status" value="5"/>
</dbReference>